<evidence type="ECO:0000313" key="2">
    <source>
        <dbReference type="EMBL" id="MPC12707.1"/>
    </source>
</evidence>
<evidence type="ECO:0000256" key="1">
    <source>
        <dbReference type="SAM" id="MobiDB-lite"/>
    </source>
</evidence>
<dbReference type="AlphaFoldDB" id="A0A5B7CSF4"/>
<protein>
    <submittedName>
        <fullName evidence="2">Uncharacterized protein</fullName>
    </submittedName>
</protein>
<dbReference type="EMBL" id="VSRR010000232">
    <property type="protein sequence ID" value="MPC12707.1"/>
    <property type="molecule type" value="Genomic_DNA"/>
</dbReference>
<name>A0A5B7CSF4_PORTR</name>
<dbReference type="Proteomes" id="UP000324222">
    <property type="component" value="Unassembled WGS sequence"/>
</dbReference>
<evidence type="ECO:0000313" key="3">
    <source>
        <dbReference type="Proteomes" id="UP000324222"/>
    </source>
</evidence>
<reference evidence="2 3" key="1">
    <citation type="submission" date="2019-05" db="EMBL/GenBank/DDBJ databases">
        <title>Another draft genome of Portunus trituberculatus and its Hox gene families provides insights of decapod evolution.</title>
        <authorList>
            <person name="Jeong J.-H."/>
            <person name="Song I."/>
            <person name="Kim S."/>
            <person name="Choi T."/>
            <person name="Kim D."/>
            <person name="Ryu S."/>
            <person name="Kim W."/>
        </authorList>
    </citation>
    <scope>NUCLEOTIDE SEQUENCE [LARGE SCALE GENOMIC DNA]</scope>
    <source>
        <tissue evidence="2">Muscle</tissue>
    </source>
</reference>
<proteinExistence type="predicted"/>
<comment type="caution">
    <text evidence="2">The sequence shown here is derived from an EMBL/GenBank/DDBJ whole genome shotgun (WGS) entry which is preliminary data.</text>
</comment>
<sequence length="70" mass="7880">MGDTRLEQCLDQIQYGPPTPFLHHPVRMRMPPSIPNLLARLRMPLPPPFSNPTAKAKQEYPSTSPTFLPG</sequence>
<organism evidence="2 3">
    <name type="scientific">Portunus trituberculatus</name>
    <name type="common">Swimming crab</name>
    <name type="synonym">Neptunus trituberculatus</name>
    <dbReference type="NCBI Taxonomy" id="210409"/>
    <lineage>
        <taxon>Eukaryota</taxon>
        <taxon>Metazoa</taxon>
        <taxon>Ecdysozoa</taxon>
        <taxon>Arthropoda</taxon>
        <taxon>Crustacea</taxon>
        <taxon>Multicrustacea</taxon>
        <taxon>Malacostraca</taxon>
        <taxon>Eumalacostraca</taxon>
        <taxon>Eucarida</taxon>
        <taxon>Decapoda</taxon>
        <taxon>Pleocyemata</taxon>
        <taxon>Brachyura</taxon>
        <taxon>Eubrachyura</taxon>
        <taxon>Portunoidea</taxon>
        <taxon>Portunidae</taxon>
        <taxon>Portuninae</taxon>
        <taxon>Portunus</taxon>
    </lineage>
</organism>
<accession>A0A5B7CSF4</accession>
<feature type="region of interest" description="Disordered" evidence="1">
    <location>
        <begin position="45"/>
        <end position="70"/>
    </location>
</feature>
<gene>
    <name evidence="2" type="ORF">E2C01_005412</name>
</gene>
<feature type="compositionally biased region" description="Polar residues" evidence="1">
    <location>
        <begin position="60"/>
        <end position="70"/>
    </location>
</feature>
<keyword evidence="3" id="KW-1185">Reference proteome</keyword>